<evidence type="ECO:0000313" key="2">
    <source>
        <dbReference type="Proteomes" id="UP000030653"/>
    </source>
</evidence>
<dbReference type="Proteomes" id="UP000030653">
    <property type="component" value="Unassembled WGS sequence"/>
</dbReference>
<sequence>MNSRHDFLSKAHDHHGAVLVVRLGGIVKFGRHARGKYSRDNLGVDEERSGSRVVDALYDLLPRRNKHKHAPHDSRRSYWSMDKDTRERADRNQTYWLDRGIEPGASWFVLSTVALIAIATVGSAMSLGNPTLDTLEGRSFDEEDHGLERRVKLQKPCNSKYQNCGDKIKSVKKPKDWVIERSLDDKTDVEFDLD</sequence>
<dbReference type="RefSeq" id="XP_040627108.1">
    <property type="nucleotide sequence ID" value="XM_040768775.1"/>
</dbReference>
<dbReference type="AlphaFoldDB" id="M5FS84"/>
<evidence type="ECO:0000313" key="1">
    <source>
        <dbReference type="EMBL" id="EJU00211.1"/>
    </source>
</evidence>
<name>M5FS84_DACPD</name>
<dbReference type="OrthoDB" id="10612000at2759"/>
<dbReference type="GeneID" id="63683837"/>
<reference evidence="1 2" key="1">
    <citation type="journal article" date="2012" name="Science">
        <title>The Paleozoic origin of enzymatic lignin decomposition reconstructed from 31 fungal genomes.</title>
        <authorList>
            <person name="Floudas D."/>
            <person name="Binder M."/>
            <person name="Riley R."/>
            <person name="Barry K."/>
            <person name="Blanchette R.A."/>
            <person name="Henrissat B."/>
            <person name="Martinez A.T."/>
            <person name="Otillar R."/>
            <person name="Spatafora J.W."/>
            <person name="Yadav J.S."/>
            <person name="Aerts A."/>
            <person name="Benoit I."/>
            <person name="Boyd A."/>
            <person name="Carlson A."/>
            <person name="Copeland A."/>
            <person name="Coutinho P.M."/>
            <person name="de Vries R.P."/>
            <person name="Ferreira P."/>
            <person name="Findley K."/>
            <person name="Foster B."/>
            <person name="Gaskell J."/>
            <person name="Glotzer D."/>
            <person name="Gorecki P."/>
            <person name="Heitman J."/>
            <person name="Hesse C."/>
            <person name="Hori C."/>
            <person name="Igarashi K."/>
            <person name="Jurgens J.A."/>
            <person name="Kallen N."/>
            <person name="Kersten P."/>
            <person name="Kohler A."/>
            <person name="Kuees U."/>
            <person name="Kumar T.K.A."/>
            <person name="Kuo A."/>
            <person name="LaButti K."/>
            <person name="Larrondo L.F."/>
            <person name="Lindquist E."/>
            <person name="Ling A."/>
            <person name="Lombard V."/>
            <person name="Lucas S."/>
            <person name="Lundell T."/>
            <person name="Martin R."/>
            <person name="McLaughlin D.J."/>
            <person name="Morgenstern I."/>
            <person name="Morin E."/>
            <person name="Murat C."/>
            <person name="Nagy L.G."/>
            <person name="Nolan M."/>
            <person name="Ohm R.A."/>
            <person name="Patyshakuliyeva A."/>
            <person name="Rokas A."/>
            <person name="Ruiz-Duenas F.J."/>
            <person name="Sabat G."/>
            <person name="Salamov A."/>
            <person name="Samejima M."/>
            <person name="Schmutz J."/>
            <person name="Slot J.C."/>
            <person name="St John F."/>
            <person name="Stenlid J."/>
            <person name="Sun H."/>
            <person name="Sun S."/>
            <person name="Syed K."/>
            <person name="Tsang A."/>
            <person name="Wiebenga A."/>
            <person name="Young D."/>
            <person name="Pisabarro A."/>
            <person name="Eastwood D.C."/>
            <person name="Martin F."/>
            <person name="Cullen D."/>
            <person name="Grigoriev I.V."/>
            <person name="Hibbett D.S."/>
        </authorList>
    </citation>
    <scope>NUCLEOTIDE SEQUENCE [LARGE SCALE GENOMIC DNA]</scope>
    <source>
        <strain evidence="1 2">DJM-731 SS1</strain>
    </source>
</reference>
<dbReference type="EMBL" id="JH795867">
    <property type="protein sequence ID" value="EJU00211.1"/>
    <property type="molecule type" value="Genomic_DNA"/>
</dbReference>
<gene>
    <name evidence="1" type="ORF">DACRYDRAFT_108958</name>
</gene>
<organism evidence="1 2">
    <name type="scientific">Dacryopinax primogenitus (strain DJM 731)</name>
    <name type="common">Brown rot fungus</name>
    <dbReference type="NCBI Taxonomy" id="1858805"/>
    <lineage>
        <taxon>Eukaryota</taxon>
        <taxon>Fungi</taxon>
        <taxon>Dikarya</taxon>
        <taxon>Basidiomycota</taxon>
        <taxon>Agaricomycotina</taxon>
        <taxon>Dacrymycetes</taxon>
        <taxon>Dacrymycetales</taxon>
        <taxon>Dacrymycetaceae</taxon>
        <taxon>Dacryopinax</taxon>
    </lineage>
</organism>
<keyword evidence="2" id="KW-1185">Reference proteome</keyword>
<protein>
    <submittedName>
        <fullName evidence="1">Uncharacterized protein</fullName>
    </submittedName>
</protein>
<proteinExistence type="predicted"/>
<dbReference type="HOGENOM" id="CLU_1402387_0_0_1"/>
<accession>M5FS84</accession>